<dbReference type="AlphaFoldDB" id="A0A9P0HKM6"/>
<dbReference type="EMBL" id="OV725081">
    <property type="protein sequence ID" value="CAH1403477.1"/>
    <property type="molecule type" value="Genomic_DNA"/>
</dbReference>
<evidence type="ECO:0000313" key="11">
    <source>
        <dbReference type="Proteomes" id="UP001152798"/>
    </source>
</evidence>
<evidence type="ECO:0000256" key="6">
    <source>
        <dbReference type="ARBA" id="ARBA00022741"/>
    </source>
</evidence>
<name>A0A9P0HKM6_NEZVI</name>
<keyword evidence="11" id="KW-1185">Reference proteome</keyword>
<dbReference type="InterPro" id="IPR003846">
    <property type="entry name" value="SelO"/>
</dbReference>
<reference evidence="10" key="1">
    <citation type="submission" date="2022-01" db="EMBL/GenBank/DDBJ databases">
        <authorList>
            <person name="King R."/>
        </authorList>
    </citation>
    <scope>NUCLEOTIDE SEQUENCE</scope>
</reference>
<dbReference type="GO" id="GO:0016779">
    <property type="term" value="F:nucleotidyltransferase activity"/>
    <property type="evidence" value="ECO:0007669"/>
    <property type="project" value="UniProtKB-KW"/>
</dbReference>
<evidence type="ECO:0000256" key="5">
    <source>
        <dbReference type="ARBA" id="ARBA00022723"/>
    </source>
</evidence>
<evidence type="ECO:0000256" key="2">
    <source>
        <dbReference type="ARBA" id="ARBA00009747"/>
    </source>
</evidence>
<proteinExistence type="inferred from homology"/>
<evidence type="ECO:0000256" key="8">
    <source>
        <dbReference type="ARBA" id="ARBA00022842"/>
    </source>
</evidence>
<evidence type="ECO:0000256" key="9">
    <source>
        <dbReference type="ARBA" id="ARBA00031547"/>
    </source>
</evidence>
<dbReference type="PANTHER" id="PTHR12153:SF18">
    <property type="entry name" value="SELENOPROTEIN O"/>
    <property type="match status" value="1"/>
</dbReference>
<dbReference type="HAMAP" id="MF_00692">
    <property type="entry name" value="SelO"/>
    <property type="match status" value="1"/>
</dbReference>
<protein>
    <recommendedName>
        <fullName evidence="9">Selenoprotein O</fullName>
    </recommendedName>
</protein>
<keyword evidence="3" id="KW-0808">Transferase</keyword>
<keyword evidence="4" id="KW-0548">Nucleotidyltransferase</keyword>
<evidence type="ECO:0000313" key="10">
    <source>
        <dbReference type="EMBL" id="CAH1403477.1"/>
    </source>
</evidence>
<evidence type="ECO:0000256" key="4">
    <source>
        <dbReference type="ARBA" id="ARBA00022695"/>
    </source>
</evidence>
<keyword evidence="6" id="KW-0547">Nucleotide-binding</keyword>
<evidence type="ECO:0000256" key="1">
    <source>
        <dbReference type="ARBA" id="ARBA00001946"/>
    </source>
</evidence>
<accession>A0A9P0HKM6</accession>
<dbReference type="PANTHER" id="PTHR12153">
    <property type="entry name" value="SELENOPROTEIN O"/>
    <property type="match status" value="1"/>
</dbReference>
<dbReference type="GO" id="GO:0005524">
    <property type="term" value="F:ATP binding"/>
    <property type="evidence" value="ECO:0007669"/>
    <property type="project" value="UniProtKB-KW"/>
</dbReference>
<comment type="similarity">
    <text evidence="2">Belongs to the SELO family.</text>
</comment>
<keyword evidence="5" id="KW-0479">Metal-binding</keyword>
<dbReference type="OrthoDB" id="10254721at2759"/>
<evidence type="ECO:0000256" key="7">
    <source>
        <dbReference type="ARBA" id="ARBA00022840"/>
    </source>
</evidence>
<comment type="cofactor">
    <cofactor evidence="1">
        <name>Mg(2+)</name>
        <dbReference type="ChEBI" id="CHEBI:18420"/>
    </cofactor>
</comment>
<dbReference type="GO" id="GO:0046872">
    <property type="term" value="F:metal ion binding"/>
    <property type="evidence" value="ECO:0007669"/>
    <property type="project" value="UniProtKB-KW"/>
</dbReference>
<sequence length="551" mass="62845">MILNRIFAQTLNRNEFSRSLTYLRMSIETSSQNSLITDFKNFKFSPFKLLDLKTETNRDNYVRRFIKGVIFSHVTPTPLSNPKLVSFSEDVLKNILDLDPSVVENQEFIEFVTGNTLIASSTPIAHRYGGHQFGVWASQLGDGRAILLGEYLNRKGERWELQLKGSGKTPYSRDGDGRAVLRSSIREFLCSEAMHCLGIPTTRAATITVSDDMVVRDPLYDGHPQLEPAAVVLRLAPSWFRIGSLEILSKYGEIEMLKDLIDFIVKEHFPEIENDENMIPNLLQKIFRLTSELVVKWQSVGFTHGVLNTDNMSLIGLTIDYGPFGFMEDYDMMYVPNHSDSEARYCYGRQTQIVLLNMLMLTKAVSPLLAQEQFEMVAKMLQSEAKYTDDKIVEVFSSKLGFDDSQPQLIEILLAMFKETKADFTMVFRELSETPLSSLTKPASKLWALKVLSRHKDYNSFVEKYKEELIKSGISDSSRMERMCQINPCYVLRNWIGQQVIDRAASGDYSEVNELLKILKNPFSRQDEAERRGYADVPPSWSKSLCLSCSS</sequence>
<dbReference type="Pfam" id="PF02696">
    <property type="entry name" value="SelO"/>
    <property type="match status" value="1"/>
</dbReference>
<dbReference type="Proteomes" id="UP001152798">
    <property type="component" value="Chromosome 5"/>
</dbReference>
<gene>
    <name evidence="10" type="ORF">NEZAVI_LOCUS12084</name>
</gene>
<dbReference type="NCBIfam" id="NF000658">
    <property type="entry name" value="PRK00029.1"/>
    <property type="match status" value="1"/>
</dbReference>
<evidence type="ECO:0000256" key="3">
    <source>
        <dbReference type="ARBA" id="ARBA00022679"/>
    </source>
</evidence>
<keyword evidence="8" id="KW-0460">Magnesium</keyword>
<organism evidence="10 11">
    <name type="scientific">Nezara viridula</name>
    <name type="common">Southern green stink bug</name>
    <name type="synonym">Cimex viridulus</name>
    <dbReference type="NCBI Taxonomy" id="85310"/>
    <lineage>
        <taxon>Eukaryota</taxon>
        <taxon>Metazoa</taxon>
        <taxon>Ecdysozoa</taxon>
        <taxon>Arthropoda</taxon>
        <taxon>Hexapoda</taxon>
        <taxon>Insecta</taxon>
        <taxon>Pterygota</taxon>
        <taxon>Neoptera</taxon>
        <taxon>Paraneoptera</taxon>
        <taxon>Hemiptera</taxon>
        <taxon>Heteroptera</taxon>
        <taxon>Panheteroptera</taxon>
        <taxon>Pentatomomorpha</taxon>
        <taxon>Pentatomoidea</taxon>
        <taxon>Pentatomidae</taxon>
        <taxon>Pentatominae</taxon>
        <taxon>Nezara</taxon>
    </lineage>
</organism>
<keyword evidence="7" id="KW-0067">ATP-binding</keyword>